<reference evidence="3 4" key="1">
    <citation type="journal article" date="2017" name="Genome Biol.">
        <title>New reference genome sequences of hot pepper reveal the massive evolution of plant disease-resistance genes by retroduplication.</title>
        <authorList>
            <person name="Kim S."/>
            <person name="Park J."/>
            <person name="Yeom S.I."/>
            <person name="Kim Y.M."/>
            <person name="Seo E."/>
            <person name="Kim K.T."/>
            <person name="Kim M.S."/>
            <person name="Lee J.M."/>
            <person name="Cheong K."/>
            <person name="Shin H.S."/>
            <person name="Kim S.B."/>
            <person name="Han K."/>
            <person name="Lee J."/>
            <person name="Park M."/>
            <person name="Lee H.A."/>
            <person name="Lee H.Y."/>
            <person name="Lee Y."/>
            <person name="Oh S."/>
            <person name="Lee J.H."/>
            <person name="Choi E."/>
            <person name="Choi E."/>
            <person name="Lee S.E."/>
            <person name="Jeon J."/>
            <person name="Kim H."/>
            <person name="Choi G."/>
            <person name="Song H."/>
            <person name="Lee J."/>
            <person name="Lee S.C."/>
            <person name="Kwon J.K."/>
            <person name="Lee H.Y."/>
            <person name="Koo N."/>
            <person name="Hong Y."/>
            <person name="Kim R.W."/>
            <person name="Kang W.H."/>
            <person name="Huh J.H."/>
            <person name="Kang B.C."/>
            <person name="Yang T.J."/>
            <person name="Lee Y.H."/>
            <person name="Bennetzen J.L."/>
            <person name="Choi D."/>
        </authorList>
    </citation>
    <scope>NUCLEOTIDE SEQUENCE [LARGE SCALE GENOMIC DNA]</scope>
    <source>
        <strain evidence="4">cv. PBC81</strain>
    </source>
</reference>
<keyword evidence="4" id="KW-1185">Reference proteome</keyword>
<dbReference type="EMBL" id="MLFT02000012">
    <property type="protein sequence ID" value="PHT32705.1"/>
    <property type="molecule type" value="Genomic_DNA"/>
</dbReference>
<dbReference type="InterPro" id="IPR046796">
    <property type="entry name" value="Transposase_32_dom"/>
</dbReference>
<gene>
    <name evidence="3" type="ORF">CQW23_29042</name>
</gene>
<organism evidence="3 4">
    <name type="scientific">Capsicum baccatum</name>
    <name type="common">Peruvian pepper</name>
    <dbReference type="NCBI Taxonomy" id="33114"/>
    <lineage>
        <taxon>Eukaryota</taxon>
        <taxon>Viridiplantae</taxon>
        <taxon>Streptophyta</taxon>
        <taxon>Embryophyta</taxon>
        <taxon>Tracheophyta</taxon>
        <taxon>Spermatophyta</taxon>
        <taxon>Magnoliopsida</taxon>
        <taxon>eudicotyledons</taxon>
        <taxon>Gunneridae</taxon>
        <taxon>Pentapetalae</taxon>
        <taxon>asterids</taxon>
        <taxon>lamiids</taxon>
        <taxon>Solanales</taxon>
        <taxon>Solanaceae</taxon>
        <taxon>Solanoideae</taxon>
        <taxon>Capsiceae</taxon>
        <taxon>Capsicum</taxon>
    </lineage>
</organism>
<reference evidence="4" key="2">
    <citation type="journal article" date="2017" name="J. Anim. Genet.">
        <title>Multiple reference genome sequences of hot pepper reveal the massive evolution of plant disease resistance genes by retroduplication.</title>
        <authorList>
            <person name="Kim S."/>
            <person name="Park J."/>
            <person name="Yeom S.-I."/>
            <person name="Kim Y.-M."/>
            <person name="Seo E."/>
            <person name="Kim K.-T."/>
            <person name="Kim M.-S."/>
            <person name="Lee J.M."/>
            <person name="Cheong K."/>
            <person name="Shin H.-S."/>
            <person name="Kim S.-B."/>
            <person name="Han K."/>
            <person name="Lee J."/>
            <person name="Park M."/>
            <person name="Lee H.-A."/>
            <person name="Lee H.-Y."/>
            <person name="Lee Y."/>
            <person name="Oh S."/>
            <person name="Lee J.H."/>
            <person name="Choi E."/>
            <person name="Choi E."/>
            <person name="Lee S.E."/>
            <person name="Jeon J."/>
            <person name="Kim H."/>
            <person name="Choi G."/>
            <person name="Song H."/>
            <person name="Lee J."/>
            <person name="Lee S.-C."/>
            <person name="Kwon J.-K."/>
            <person name="Lee H.-Y."/>
            <person name="Koo N."/>
            <person name="Hong Y."/>
            <person name="Kim R.W."/>
            <person name="Kang W.-H."/>
            <person name="Huh J.H."/>
            <person name="Kang B.-C."/>
            <person name="Yang T.-J."/>
            <person name="Lee Y.-H."/>
            <person name="Bennetzen J.L."/>
            <person name="Choi D."/>
        </authorList>
    </citation>
    <scope>NUCLEOTIDE SEQUENCE [LARGE SCALE GENOMIC DNA]</scope>
    <source>
        <strain evidence="4">cv. PBC81</strain>
    </source>
</reference>
<sequence length="303" mass="34845">MPGSDLAQFRSSLDKVKVDVGVLHPHQIMILVDPNIDESEGDILFLNLMREPVKKKKGDKKDQPNFEQPNSEEPSSGSPSSEQQTTKGGYSFFRALVWEFYANYQATLEKMCKQGEKVVDQPLLERFLMRGVMVYLSERTINRFLHGPDCTPQDTSPILYSWLKDCEKQHPWLANLIAEGESKWLTNSNERIFKASLTQEARFWWGIVRIWLMPAAGYNILGDNRVVLVASLVAKLYLNFEEIISKEIKIRISRPDTAYPFPCLITKLCEVANVPEFVGVDQDIPSRKTYNPIRYDENQPRLK</sequence>
<evidence type="ECO:0000259" key="2">
    <source>
        <dbReference type="Pfam" id="PF20167"/>
    </source>
</evidence>
<comment type="caution">
    <text evidence="3">The sequence shown here is derived from an EMBL/GenBank/DDBJ whole genome shotgun (WGS) entry which is preliminary data.</text>
</comment>
<name>A0A2G2VI94_CAPBA</name>
<accession>A0A2G2VI94</accession>
<dbReference type="OrthoDB" id="1327740at2759"/>
<dbReference type="Pfam" id="PF20167">
    <property type="entry name" value="Transposase_32"/>
    <property type="match status" value="1"/>
</dbReference>
<proteinExistence type="predicted"/>
<evidence type="ECO:0000313" key="3">
    <source>
        <dbReference type="EMBL" id="PHT32705.1"/>
    </source>
</evidence>
<feature type="compositionally biased region" description="Low complexity" evidence="1">
    <location>
        <begin position="67"/>
        <end position="84"/>
    </location>
</feature>
<feature type="domain" description="Putative plant transposon protein" evidence="2">
    <location>
        <begin position="94"/>
        <end position="275"/>
    </location>
</feature>
<evidence type="ECO:0000313" key="4">
    <source>
        <dbReference type="Proteomes" id="UP000224567"/>
    </source>
</evidence>
<feature type="region of interest" description="Disordered" evidence="1">
    <location>
        <begin position="55"/>
        <end position="86"/>
    </location>
</feature>
<dbReference type="AlphaFoldDB" id="A0A2G2VI94"/>
<protein>
    <recommendedName>
        <fullName evidence="2">Putative plant transposon protein domain-containing protein</fullName>
    </recommendedName>
</protein>
<evidence type="ECO:0000256" key="1">
    <source>
        <dbReference type="SAM" id="MobiDB-lite"/>
    </source>
</evidence>
<dbReference type="Proteomes" id="UP000224567">
    <property type="component" value="Unassembled WGS sequence"/>
</dbReference>